<keyword evidence="1" id="KW-0328">Glycosyltransferase</keyword>
<gene>
    <name evidence="3" type="ORF">COM96_15735</name>
</gene>
<accession>A0A2A7HVX2</accession>
<evidence type="ECO:0000313" key="3">
    <source>
        <dbReference type="EMBL" id="PEC21097.1"/>
    </source>
</evidence>
<dbReference type="PANTHER" id="PTHR34136:SF1">
    <property type="entry name" value="UDP-N-ACETYL-D-MANNOSAMINURONIC ACID TRANSFERASE"/>
    <property type="match status" value="1"/>
</dbReference>
<dbReference type="GO" id="GO:0016758">
    <property type="term" value="F:hexosyltransferase activity"/>
    <property type="evidence" value="ECO:0007669"/>
    <property type="project" value="TreeGrafter"/>
</dbReference>
<comment type="caution">
    <text evidence="3">The sequence shown here is derived from an EMBL/GenBank/DDBJ whole genome shotgun (WGS) entry which is preliminary data.</text>
</comment>
<sequence length="242" mass="28029">MMENKLIGNMKISITNEIEVINYLDKRIEDREKTKVFFLNAHCFNIAQKNLTYKTNMNDAELVLNDGIGVDIGAKVFGFKFKKNMNGTDFTPKLLSHAEKKGHTVYLLGGKPGIAEQAKNNFLQQFKELNIVGVHDGYFFKNEANVIEDINQKRPDILIIGLGVPLQENWISEHSEELDVNILIGVGAFLDFASKKVKRAPKWMQVCRLEWLFRLLIEPKRMFRRYVLGIPLFFFYIIKNRI</sequence>
<proteinExistence type="predicted"/>
<keyword evidence="2 3" id="KW-0808">Transferase</keyword>
<dbReference type="Proteomes" id="UP000220006">
    <property type="component" value="Unassembled WGS sequence"/>
</dbReference>
<evidence type="ECO:0000313" key="4">
    <source>
        <dbReference type="Proteomes" id="UP000220006"/>
    </source>
</evidence>
<reference evidence="3 4" key="1">
    <citation type="submission" date="2017-09" db="EMBL/GenBank/DDBJ databases">
        <title>Large-scale bioinformatics analysis of Bacillus genomes uncovers conserved roles of natural products in bacterial physiology.</title>
        <authorList>
            <consortium name="Agbiome Team Llc"/>
            <person name="Bleich R.M."/>
            <person name="Grubbs K.J."/>
            <person name="Santa Maria K.C."/>
            <person name="Allen S.E."/>
            <person name="Farag S."/>
            <person name="Shank E.A."/>
            <person name="Bowers A."/>
        </authorList>
    </citation>
    <scope>NUCLEOTIDE SEQUENCE [LARGE SCALE GENOMIC DNA]</scope>
    <source>
        <strain evidence="3 4">AFS096845</strain>
    </source>
</reference>
<name>A0A2A7HVX2_BACCE</name>
<protein>
    <submittedName>
        <fullName evidence="3">Glycosyl transferase</fullName>
    </submittedName>
</protein>
<evidence type="ECO:0000256" key="2">
    <source>
        <dbReference type="ARBA" id="ARBA00022679"/>
    </source>
</evidence>
<dbReference type="NCBIfam" id="TIGR00696">
    <property type="entry name" value="wecG_tagA_cpsF"/>
    <property type="match status" value="1"/>
</dbReference>
<dbReference type="Pfam" id="PF03808">
    <property type="entry name" value="Glyco_tran_WecG"/>
    <property type="match status" value="1"/>
</dbReference>
<dbReference type="AlphaFoldDB" id="A0A2A7HVX2"/>
<dbReference type="InterPro" id="IPR004629">
    <property type="entry name" value="WecG_TagA_CpsF"/>
</dbReference>
<organism evidence="3 4">
    <name type="scientific">Bacillus cereus</name>
    <dbReference type="NCBI Taxonomy" id="1396"/>
    <lineage>
        <taxon>Bacteria</taxon>
        <taxon>Bacillati</taxon>
        <taxon>Bacillota</taxon>
        <taxon>Bacilli</taxon>
        <taxon>Bacillales</taxon>
        <taxon>Bacillaceae</taxon>
        <taxon>Bacillus</taxon>
        <taxon>Bacillus cereus group</taxon>
    </lineage>
</organism>
<evidence type="ECO:0000256" key="1">
    <source>
        <dbReference type="ARBA" id="ARBA00022676"/>
    </source>
</evidence>
<dbReference type="PANTHER" id="PTHR34136">
    <property type="match status" value="1"/>
</dbReference>
<dbReference type="CDD" id="cd06533">
    <property type="entry name" value="Glyco_transf_WecG_TagA"/>
    <property type="match status" value="1"/>
</dbReference>
<dbReference type="EMBL" id="NVLK01000031">
    <property type="protein sequence ID" value="PEC21097.1"/>
    <property type="molecule type" value="Genomic_DNA"/>
</dbReference>